<evidence type="ECO:0000256" key="1">
    <source>
        <dbReference type="ARBA" id="ARBA00004236"/>
    </source>
</evidence>
<dbReference type="InterPro" id="IPR027304">
    <property type="entry name" value="Trigger_fact/SurA_dom_sf"/>
</dbReference>
<sequence length="440" mass="50931">MLSKIRKNMRAFSIPLWIVAASFVGTIFLVWGRGSISGPSGNEVATVNGKGIDFVEFNREYSSLVRELEQQFGENFRKLFPEKEIKLTALQRLITRELLLQAAKEEGIKVSDWAVAKEIMESPLFKKDGKFSKELYEEFLKANRLTKHTFEEMVREDLTIQKLLEVINRSPSVTEYEVKELYKETFGKRDFSFKLFPVDSFKPEVTEKEIEDYYKAHKGEFTEKTGEQYFLIKIPKGEEGASDRAKEAFRLAKGGKKEELQKFSPEPVTDKELIEKKFKNKPFGFYSDRDNFYVFFKQEGEKVKPLESVKEEIAKKLKTQKALKLAKEAATAFLKENRSLTEKVEGLDKASFFEKFKPLSPDDVDKLFALHSGVKMVIVLSDGYGVFEPTSEIRVDGYDKEKMEQIKEFILNVKRQSNYANFVNLLRERATIKINQALFK</sequence>
<dbReference type="OrthoDB" id="9788030at2"/>
<feature type="transmembrane region" description="Helical" evidence="5">
    <location>
        <begin position="12"/>
        <end position="32"/>
    </location>
</feature>
<dbReference type="Gene3D" id="1.10.4030.10">
    <property type="entry name" value="Porin chaperone SurA, peptide-binding domain"/>
    <property type="match status" value="1"/>
</dbReference>
<comment type="subcellular location">
    <subcellularLocation>
        <location evidence="1">Cell membrane</location>
    </subcellularLocation>
</comment>
<evidence type="ECO:0000313" key="7">
    <source>
        <dbReference type="Proteomes" id="UP000295777"/>
    </source>
</evidence>
<dbReference type="SUPFAM" id="SSF109998">
    <property type="entry name" value="Triger factor/SurA peptide-binding domain-like"/>
    <property type="match status" value="1"/>
</dbReference>
<dbReference type="PANTHER" id="PTHR47529">
    <property type="entry name" value="PEPTIDYL-PROLYL CIS-TRANS ISOMERASE D"/>
    <property type="match status" value="1"/>
</dbReference>
<evidence type="ECO:0000256" key="5">
    <source>
        <dbReference type="SAM" id="Phobius"/>
    </source>
</evidence>
<reference evidence="6 7" key="1">
    <citation type="submission" date="2019-03" db="EMBL/GenBank/DDBJ databases">
        <title>Genomic Encyclopedia of Archaeal and Bacterial Type Strains, Phase II (KMG-II): from individual species to whole genera.</title>
        <authorList>
            <person name="Goeker M."/>
        </authorList>
    </citation>
    <scope>NUCLEOTIDE SEQUENCE [LARGE SCALE GENOMIC DNA]</scope>
    <source>
        <strain evidence="6 7">DSM 24425</strain>
    </source>
</reference>
<dbReference type="PANTHER" id="PTHR47529:SF1">
    <property type="entry name" value="PERIPLASMIC CHAPERONE PPID"/>
    <property type="match status" value="1"/>
</dbReference>
<keyword evidence="3 5" id="KW-0472">Membrane</keyword>
<dbReference type="RefSeq" id="WP_132527695.1">
    <property type="nucleotide sequence ID" value="NZ_SMFV01000007.1"/>
</dbReference>
<evidence type="ECO:0000256" key="2">
    <source>
        <dbReference type="ARBA" id="ARBA00022475"/>
    </source>
</evidence>
<dbReference type="AlphaFoldDB" id="A0A4R1G7R7"/>
<dbReference type="Pfam" id="PF13624">
    <property type="entry name" value="SurA_N_3"/>
    <property type="match status" value="1"/>
</dbReference>
<keyword evidence="2" id="KW-1003">Cell membrane</keyword>
<organism evidence="6 7">
    <name type="scientific">Phorcysia thermohydrogeniphila</name>
    <dbReference type="NCBI Taxonomy" id="936138"/>
    <lineage>
        <taxon>Bacteria</taxon>
        <taxon>Pseudomonadati</taxon>
        <taxon>Aquificota</taxon>
        <taxon>Aquificia</taxon>
        <taxon>Desulfurobacteriales</taxon>
        <taxon>Desulfurobacteriaceae</taxon>
        <taxon>Phorcysia</taxon>
    </lineage>
</organism>
<dbReference type="InterPro" id="IPR052029">
    <property type="entry name" value="PpiD_chaperone"/>
</dbReference>
<comment type="caution">
    <text evidence="6">The sequence shown here is derived from an EMBL/GenBank/DDBJ whole genome shotgun (WGS) entry which is preliminary data.</text>
</comment>
<evidence type="ECO:0000313" key="6">
    <source>
        <dbReference type="EMBL" id="TCK02495.1"/>
    </source>
</evidence>
<accession>A0A4R1G7R7</accession>
<proteinExistence type="predicted"/>
<dbReference type="Proteomes" id="UP000295777">
    <property type="component" value="Unassembled WGS sequence"/>
</dbReference>
<keyword evidence="5" id="KW-1133">Transmembrane helix</keyword>
<keyword evidence="7" id="KW-1185">Reference proteome</keyword>
<keyword evidence="5" id="KW-0812">Transmembrane</keyword>
<keyword evidence="4" id="KW-0143">Chaperone</keyword>
<dbReference type="GO" id="GO:0016853">
    <property type="term" value="F:isomerase activity"/>
    <property type="evidence" value="ECO:0007669"/>
    <property type="project" value="UniProtKB-KW"/>
</dbReference>
<name>A0A4R1G7R7_9BACT</name>
<dbReference type="GO" id="GO:0005886">
    <property type="term" value="C:plasma membrane"/>
    <property type="evidence" value="ECO:0007669"/>
    <property type="project" value="UniProtKB-SubCell"/>
</dbReference>
<dbReference type="EMBL" id="SMFV01000007">
    <property type="protein sequence ID" value="TCK02495.1"/>
    <property type="molecule type" value="Genomic_DNA"/>
</dbReference>
<evidence type="ECO:0000256" key="3">
    <source>
        <dbReference type="ARBA" id="ARBA00023136"/>
    </source>
</evidence>
<evidence type="ECO:0000256" key="4">
    <source>
        <dbReference type="ARBA" id="ARBA00023186"/>
    </source>
</evidence>
<keyword evidence="6" id="KW-0413">Isomerase</keyword>
<protein>
    <submittedName>
        <fullName evidence="6">Peptidyl-prolyl cis-trans isomerase D</fullName>
    </submittedName>
</protein>
<gene>
    <name evidence="6" type="ORF">CLV27_1671</name>
</gene>